<keyword evidence="2" id="KW-0732">Signal</keyword>
<evidence type="ECO:0000313" key="4">
    <source>
        <dbReference type="WBParaSite" id="PSU_v2.g17084.t1"/>
    </source>
</evidence>
<proteinExistence type="predicted"/>
<organism evidence="3 4">
    <name type="scientific">Panagrolaimus superbus</name>
    <dbReference type="NCBI Taxonomy" id="310955"/>
    <lineage>
        <taxon>Eukaryota</taxon>
        <taxon>Metazoa</taxon>
        <taxon>Ecdysozoa</taxon>
        <taxon>Nematoda</taxon>
        <taxon>Chromadorea</taxon>
        <taxon>Rhabditida</taxon>
        <taxon>Tylenchina</taxon>
        <taxon>Panagrolaimomorpha</taxon>
        <taxon>Panagrolaimoidea</taxon>
        <taxon>Panagrolaimidae</taxon>
        <taxon>Panagrolaimus</taxon>
    </lineage>
</organism>
<name>A0A914YIE7_9BILA</name>
<keyword evidence="1" id="KW-1133">Transmembrane helix</keyword>
<accession>A0A914YIE7</accession>
<evidence type="ECO:0000256" key="2">
    <source>
        <dbReference type="SAM" id="SignalP"/>
    </source>
</evidence>
<dbReference type="WBParaSite" id="PSU_v2.g17084.t1">
    <property type="protein sequence ID" value="PSU_v2.g17084.t1"/>
    <property type="gene ID" value="PSU_v2.g17084"/>
</dbReference>
<sequence>MGEVVVVSAFVVDLVVLLAEDVKSFVFTLSTVAVALAVAEEEEEEGDIQILSVSLFDVAEVVVTIVFVASVFIFELLIKGIGEVDRGSLTISDEIKIYCKFIGVKVVAADPDPELD</sequence>
<keyword evidence="1" id="KW-0812">Transmembrane</keyword>
<dbReference type="Proteomes" id="UP000887577">
    <property type="component" value="Unplaced"/>
</dbReference>
<feature type="transmembrane region" description="Helical" evidence="1">
    <location>
        <begin position="61"/>
        <end position="78"/>
    </location>
</feature>
<dbReference type="AlphaFoldDB" id="A0A914YIE7"/>
<reference evidence="4" key="1">
    <citation type="submission" date="2022-11" db="UniProtKB">
        <authorList>
            <consortium name="WormBaseParasite"/>
        </authorList>
    </citation>
    <scope>IDENTIFICATION</scope>
</reference>
<keyword evidence="1" id="KW-0472">Membrane</keyword>
<feature type="signal peptide" evidence="2">
    <location>
        <begin position="1"/>
        <end position="24"/>
    </location>
</feature>
<feature type="chain" id="PRO_5038123122" evidence="2">
    <location>
        <begin position="25"/>
        <end position="116"/>
    </location>
</feature>
<protein>
    <submittedName>
        <fullName evidence="4">Uncharacterized protein</fullName>
    </submittedName>
</protein>
<evidence type="ECO:0000256" key="1">
    <source>
        <dbReference type="SAM" id="Phobius"/>
    </source>
</evidence>
<evidence type="ECO:0000313" key="3">
    <source>
        <dbReference type="Proteomes" id="UP000887577"/>
    </source>
</evidence>
<keyword evidence="3" id="KW-1185">Reference proteome</keyword>